<evidence type="ECO:0000313" key="2">
    <source>
        <dbReference type="Proteomes" id="UP000325563"/>
    </source>
</evidence>
<proteinExistence type="predicted"/>
<keyword evidence="2" id="KW-1185">Reference proteome</keyword>
<dbReference type="AlphaFoldDB" id="A0A5J6JBE3"/>
<dbReference type="EMBL" id="CP023692">
    <property type="protein sequence ID" value="QEV47433.1"/>
    <property type="molecule type" value="Genomic_DNA"/>
</dbReference>
<organism evidence="1 2">
    <name type="scientific">Streptomyces vinaceus</name>
    <dbReference type="NCBI Taxonomy" id="1960"/>
    <lineage>
        <taxon>Bacteria</taxon>
        <taxon>Bacillati</taxon>
        <taxon>Actinomycetota</taxon>
        <taxon>Actinomycetes</taxon>
        <taxon>Kitasatosporales</taxon>
        <taxon>Streptomycetaceae</taxon>
        <taxon>Streptomyces</taxon>
    </lineage>
</organism>
<sequence>MRELLYLSSAKLAEFLPERGGGFSGRSVEAEVSALGAGMRLAVGESPSVEESLGERLQQALDHVSAKCEAHTSLPDSCESLTAYDWLEFTGFFRYGPRVRDWGLIDRGVYTFMSLEDPSCALRRGDDSCAGVQVILCGSRQHVLTETEAPPTRMGSGSDWLHDLAAALVEREGQGDASFPDDLDSTSRRDKEFAARSAYDMLLTEYEGPAYLHGHARVLCNFPPGAWQHRLIVATPLYAEAVPRPRRGAIEMAGQSAPVGVWKRMRRVVRRETRR</sequence>
<accession>A0A5J6JBE3</accession>
<dbReference type="InterPro" id="IPR054284">
    <property type="entry name" value="DUF7019"/>
</dbReference>
<name>A0A5J6JBE3_STRVI</name>
<dbReference type="KEGG" id="svn:CP980_22260"/>
<dbReference type="GeneID" id="95613269"/>
<reference evidence="1 2" key="1">
    <citation type="submission" date="2017-09" db="EMBL/GenBank/DDBJ databases">
        <authorList>
            <person name="Lee N."/>
            <person name="Cho B.-K."/>
        </authorList>
    </citation>
    <scope>NUCLEOTIDE SEQUENCE [LARGE SCALE GENOMIC DNA]</scope>
    <source>
        <strain evidence="1 2">ATCC 27476</strain>
    </source>
</reference>
<evidence type="ECO:0000313" key="1">
    <source>
        <dbReference type="EMBL" id="QEV47433.1"/>
    </source>
</evidence>
<dbReference type="Proteomes" id="UP000325563">
    <property type="component" value="Chromosome"/>
</dbReference>
<dbReference type="NCBIfam" id="NF040893">
    <property type="entry name" value="SAVMC3_10250"/>
    <property type="match status" value="1"/>
</dbReference>
<gene>
    <name evidence="1" type="ORF">CP980_22260</name>
</gene>
<dbReference type="RefSeq" id="WP_150528917.1">
    <property type="nucleotide sequence ID" value="NZ_BNBW01000004.1"/>
</dbReference>
<protein>
    <submittedName>
        <fullName evidence="1">Uncharacterized protein</fullName>
    </submittedName>
</protein>